<reference evidence="2 3" key="1">
    <citation type="submission" date="2024-09" db="EMBL/GenBank/DDBJ databases">
        <authorList>
            <person name="Sun Q."/>
            <person name="Mori K."/>
        </authorList>
    </citation>
    <scope>NUCLEOTIDE SEQUENCE [LARGE SCALE GENOMIC DNA]</scope>
    <source>
        <strain evidence="2 3">JCM 12520</strain>
    </source>
</reference>
<dbReference type="Proteomes" id="UP001589619">
    <property type="component" value="Unassembled WGS sequence"/>
</dbReference>
<dbReference type="PANTHER" id="PTHR46656:SF3">
    <property type="entry name" value="PUTATIVE-RELATED"/>
    <property type="match status" value="1"/>
</dbReference>
<evidence type="ECO:0000313" key="2">
    <source>
        <dbReference type="EMBL" id="MFB9751394.1"/>
    </source>
</evidence>
<dbReference type="EMBL" id="JBHMAG010000007">
    <property type="protein sequence ID" value="MFB9751394.1"/>
    <property type="molecule type" value="Genomic_DNA"/>
</dbReference>
<keyword evidence="2" id="KW-0328">Glycosyltransferase</keyword>
<evidence type="ECO:0000259" key="1">
    <source>
        <dbReference type="Pfam" id="PF00534"/>
    </source>
</evidence>
<organism evidence="2 3">
    <name type="scientific">Paenibacillus hodogayensis</name>
    <dbReference type="NCBI Taxonomy" id="279208"/>
    <lineage>
        <taxon>Bacteria</taxon>
        <taxon>Bacillati</taxon>
        <taxon>Bacillota</taxon>
        <taxon>Bacilli</taxon>
        <taxon>Bacillales</taxon>
        <taxon>Paenibacillaceae</taxon>
        <taxon>Paenibacillus</taxon>
    </lineage>
</organism>
<dbReference type="Pfam" id="PF00534">
    <property type="entry name" value="Glycos_transf_1"/>
    <property type="match status" value="1"/>
</dbReference>
<proteinExistence type="predicted"/>
<keyword evidence="3" id="KW-1185">Reference proteome</keyword>
<sequence>MKRKKRKLPLRRRVRLKKRKSAVRGKLRRLRKRKWRLSKGKRRFRKSKLRARRRRRKVDAPVISETVEPIVQPIVEAVPEAPPEPGYAKGVNIIGFIRAEMGIGESSRLAARAVSAAEIPFGILNFPVTSIRMEDMSWSHKEIQDPAYKVNIIHTNADTLRSVHHHFGQDLFNRRFNIGYWHWELPDFPDEFCDGFNFVSEVWAPSNFVKESIAAKSPVPVVRIPHGVEVHPPGDVNRGTFGLPNDKFLFFSMYDTHSYQRRKNPQGAIEAFKQAFSADDPSVGLVVKLNHSHANPSDLNEIHKLIGGYPNIYVIDRIMTRREVDGLLNSTDCFVSLHRSEGFGLGLAEAMYLGKPVIGTYWSGNTDFMNSTNSCTVDYNIVKVGEDWGPYKAYQTWAEPDLGHAAHHMRQLAFNETFRHSIAVNGKQHIQTHFSPQVVGAMIKERLQHFGFL</sequence>
<dbReference type="EC" id="2.4.-.-" evidence="2"/>
<feature type="domain" description="Glycosyl transferase family 1" evidence="1">
    <location>
        <begin position="257"/>
        <end position="368"/>
    </location>
</feature>
<name>A0ABV5VSX1_9BACL</name>
<keyword evidence="2" id="KW-0808">Transferase</keyword>
<evidence type="ECO:0000313" key="3">
    <source>
        <dbReference type="Proteomes" id="UP001589619"/>
    </source>
</evidence>
<protein>
    <submittedName>
        <fullName evidence="2">Glycosyltransferase family 4 protein</fullName>
        <ecNumber evidence="2">2.4.-.-</ecNumber>
    </submittedName>
</protein>
<dbReference type="RefSeq" id="WP_344911838.1">
    <property type="nucleotide sequence ID" value="NZ_BAAAYO010000010.1"/>
</dbReference>
<dbReference type="GO" id="GO:0016757">
    <property type="term" value="F:glycosyltransferase activity"/>
    <property type="evidence" value="ECO:0007669"/>
    <property type="project" value="UniProtKB-KW"/>
</dbReference>
<dbReference type="SUPFAM" id="SSF53756">
    <property type="entry name" value="UDP-Glycosyltransferase/glycogen phosphorylase"/>
    <property type="match status" value="1"/>
</dbReference>
<dbReference type="CDD" id="cd03801">
    <property type="entry name" value="GT4_PimA-like"/>
    <property type="match status" value="1"/>
</dbReference>
<dbReference type="PANTHER" id="PTHR46656">
    <property type="entry name" value="PUTATIVE-RELATED"/>
    <property type="match status" value="1"/>
</dbReference>
<comment type="caution">
    <text evidence="2">The sequence shown here is derived from an EMBL/GenBank/DDBJ whole genome shotgun (WGS) entry which is preliminary data.</text>
</comment>
<accession>A0ABV5VSX1</accession>
<dbReference type="InterPro" id="IPR001296">
    <property type="entry name" value="Glyco_trans_1"/>
</dbReference>
<gene>
    <name evidence="2" type="ORF">ACFFNY_07425</name>
</gene>
<dbReference type="Gene3D" id="3.40.50.2000">
    <property type="entry name" value="Glycogen Phosphorylase B"/>
    <property type="match status" value="1"/>
</dbReference>